<protein>
    <submittedName>
        <fullName evidence="1">Uncharacterized protein</fullName>
    </submittedName>
</protein>
<reference evidence="1" key="1">
    <citation type="journal article" date="2019" name="Nat. Med.">
        <title>A library of human gut bacterial isolates paired with longitudinal multiomics data enables mechanistic microbiome research.</title>
        <authorList>
            <person name="Poyet M."/>
            <person name="Groussin M."/>
            <person name="Gibbons S.M."/>
            <person name="Avila-Pacheco J."/>
            <person name="Jiang X."/>
            <person name="Kearney S.M."/>
            <person name="Perrotta A.R."/>
            <person name="Berdy B."/>
            <person name="Zhao S."/>
            <person name="Lieberman T.D."/>
            <person name="Swanson P.K."/>
            <person name="Smith M."/>
            <person name="Roesemann S."/>
            <person name="Alexander J.E."/>
            <person name="Rich S.A."/>
            <person name="Livny J."/>
            <person name="Vlamakis H."/>
            <person name="Clish C."/>
            <person name="Bullock K."/>
            <person name="Deik A."/>
            <person name="Scott J."/>
            <person name="Pierce K.A."/>
            <person name="Xavier R.J."/>
            <person name="Alm E.J."/>
        </authorList>
    </citation>
    <scope>NUCLEOTIDE SEQUENCE</scope>
    <source>
        <strain evidence="1">BIOML-A4</strain>
    </source>
</reference>
<dbReference type="RefSeq" id="WP_007654421.1">
    <property type="nucleotide sequence ID" value="NZ_CARGGZ010000067.1"/>
</dbReference>
<accession>A0A6G1ZG47</accession>
<evidence type="ECO:0000313" key="1">
    <source>
        <dbReference type="EMBL" id="MRY12792.1"/>
    </source>
</evidence>
<organism evidence="1">
    <name type="scientific">Parabacteroides goldsteinii</name>
    <dbReference type="NCBI Taxonomy" id="328812"/>
    <lineage>
        <taxon>Bacteria</taxon>
        <taxon>Pseudomonadati</taxon>
        <taxon>Bacteroidota</taxon>
        <taxon>Bacteroidia</taxon>
        <taxon>Bacteroidales</taxon>
        <taxon>Tannerellaceae</taxon>
        <taxon>Parabacteroides</taxon>
    </lineage>
</organism>
<proteinExistence type="predicted"/>
<gene>
    <name evidence="1" type="ORF">GKE01_15105</name>
</gene>
<comment type="caution">
    <text evidence="1">The sequence shown here is derived from an EMBL/GenBank/DDBJ whole genome shotgun (WGS) entry which is preliminary data.</text>
</comment>
<dbReference type="EMBL" id="WKLP01000022">
    <property type="protein sequence ID" value="MRY12792.1"/>
    <property type="molecule type" value="Genomic_DNA"/>
</dbReference>
<dbReference type="AlphaFoldDB" id="A0A6G1ZG47"/>
<name>A0A6G1ZG47_9BACT</name>
<sequence>MKPQKMWMLFDPQDRPNYLTLRYCKKDSIAAFFRYEYWSEARKFGWRCKKVLITATLITKNT</sequence>